<dbReference type="InterPro" id="IPR013766">
    <property type="entry name" value="Thioredoxin_domain"/>
</dbReference>
<feature type="domain" description="Thioredoxin" evidence="3">
    <location>
        <begin position="72"/>
        <end position="150"/>
    </location>
</feature>
<keyword evidence="5" id="KW-1185">Reference proteome</keyword>
<reference evidence="4 5" key="1">
    <citation type="submission" date="2016-10" db="EMBL/GenBank/DDBJ databases">
        <authorList>
            <person name="Cai Z."/>
        </authorList>
    </citation>
    <scope>NUCLEOTIDE SEQUENCE [LARGE SCALE GENOMIC DNA]</scope>
</reference>
<keyword evidence="1" id="KW-0175">Coiled coil</keyword>
<accession>A0A383VUY4</accession>
<evidence type="ECO:0000256" key="1">
    <source>
        <dbReference type="SAM" id="Coils"/>
    </source>
</evidence>
<feature type="region of interest" description="Disordered" evidence="2">
    <location>
        <begin position="192"/>
        <end position="223"/>
    </location>
</feature>
<gene>
    <name evidence="4" type="ORF">BQ4739_LOCUS8586</name>
</gene>
<name>A0A383VUY4_TETOB</name>
<dbReference type="PANTHER" id="PTHR21148">
    <property type="entry name" value="THIOREDOXIN DOMAIN-CONTAINING PROTEIN 9"/>
    <property type="match status" value="1"/>
</dbReference>
<proteinExistence type="predicted"/>
<sequence>MEQIVQQAMEQNLLRVAKQLEDQLDSELHKLDNLQDDDVERIRQRRIMELKQQQEKTKEWVAKGHGEYKEIHEEKEFFKEMKGEERMICHFYRDNWPCKVMDKHIALLCRQHLETKFVKINAEKSPYLTDKLKIWMLPTLALIKSEKVIDYVVIDYVVGFDDLGGKDDFTTEQLAERLSRVDVIKDDGAAAAAAKRQQQQRSTIRSGIYTRGEDDEDSDFGDD</sequence>
<organism evidence="4 5">
    <name type="scientific">Tetradesmus obliquus</name>
    <name type="common">Green alga</name>
    <name type="synonym">Acutodesmus obliquus</name>
    <dbReference type="NCBI Taxonomy" id="3088"/>
    <lineage>
        <taxon>Eukaryota</taxon>
        <taxon>Viridiplantae</taxon>
        <taxon>Chlorophyta</taxon>
        <taxon>core chlorophytes</taxon>
        <taxon>Chlorophyceae</taxon>
        <taxon>CS clade</taxon>
        <taxon>Sphaeropleales</taxon>
        <taxon>Scenedesmaceae</taxon>
        <taxon>Tetradesmus</taxon>
    </lineage>
</organism>
<feature type="coiled-coil region" evidence="1">
    <location>
        <begin position="10"/>
        <end position="37"/>
    </location>
</feature>
<evidence type="ECO:0000259" key="3">
    <source>
        <dbReference type="Pfam" id="PF00085"/>
    </source>
</evidence>
<evidence type="ECO:0000256" key="2">
    <source>
        <dbReference type="SAM" id="MobiDB-lite"/>
    </source>
</evidence>
<evidence type="ECO:0000313" key="5">
    <source>
        <dbReference type="Proteomes" id="UP000256970"/>
    </source>
</evidence>
<feature type="compositionally biased region" description="Acidic residues" evidence="2">
    <location>
        <begin position="213"/>
        <end position="223"/>
    </location>
</feature>
<dbReference type="Pfam" id="PF00085">
    <property type="entry name" value="Thioredoxin"/>
    <property type="match status" value="1"/>
</dbReference>
<dbReference type="InterPro" id="IPR036249">
    <property type="entry name" value="Thioredoxin-like_sf"/>
</dbReference>
<evidence type="ECO:0000313" key="4">
    <source>
        <dbReference type="EMBL" id="SZX68216.1"/>
    </source>
</evidence>
<dbReference type="SUPFAM" id="SSF52833">
    <property type="entry name" value="Thioredoxin-like"/>
    <property type="match status" value="1"/>
</dbReference>
<dbReference type="CDD" id="cd02989">
    <property type="entry name" value="Phd_like_TxnDC9"/>
    <property type="match status" value="1"/>
</dbReference>
<dbReference type="EMBL" id="FNXT01000845">
    <property type="protein sequence ID" value="SZX68216.1"/>
    <property type="molecule type" value="Genomic_DNA"/>
</dbReference>
<dbReference type="STRING" id="3088.A0A383VUY4"/>
<dbReference type="Proteomes" id="UP000256970">
    <property type="component" value="Unassembled WGS sequence"/>
</dbReference>
<dbReference type="AlphaFoldDB" id="A0A383VUY4"/>
<dbReference type="Gene3D" id="3.40.30.10">
    <property type="entry name" value="Glutaredoxin"/>
    <property type="match status" value="1"/>
</dbReference>
<protein>
    <recommendedName>
        <fullName evidence="3">Thioredoxin domain-containing protein</fullName>
    </recommendedName>
</protein>
<feature type="compositionally biased region" description="Low complexity" evidence="2">
    <location>
        <begin position="192"/>
        <end position="201"/>
    </location>
</feature>